<organism evidence="2 3">
    <name type="scientific">Ramlibacter agri</name>
    <dbReference type="NCBI Taxonomy" id="2728837"/>
    <lineage>
        <taxon>Bacteria</taxon>
        <taxon>Pseudomonadati</taxon>
        <taxon>Pseudomonadota</taxon>
        <taxon>Betaproteobacteria</taxon>
        <taxon>Burkholderiales</taxon>
        <taxon>Comamonadaceae</taxon>
        <taxon>Ramlibacter</taxon>
    </lineage>
</organism>
<dbReference type="InterPro" id="IPR023387">
    <property type="entry name" value="DUF1653-like_dom"/>
</dbReference>
<evidence type="ECO:0000313" key="2">
    <source>
        <dbReference type="EMBL" id="NML45252.1"/>
    </source>
</evidence>
<protein>
    <submittedName>
        <fullName evidence="2">DUF1653 domain-containing protein</fullName>
    </submittedName>
</protein>
<name>A0A848H5Z1_9BURK</name>
<proteinExistence type="predicted"/>
<dbReference type="EMBL" id="JABBFX010000001">
    <property type="protein sequence ID" value="NML45252.1"/>
    <property type="molecule type" value="Genomic_DNA"/>
</dbReference>
<reference evidence="2 3" key="1">
    <citation type="submission" date="2020-04" db="EMBL/GenBank/DDBJ databases">
        <title>Ramlibacter sp. G-1-2-2 isolated from soil.</title>
        <authorList>
            <person name="Dahal R.H."/>
        </authorList>
    </citation>
    <scope>NUCLEOTIDE SEQUENCE [LARGE SCALE GENOMIC DNA]</scope>
    <source>
        <strain evidence="2 3">G-1-2-2</strain>
    </source>
</reference>
<dbReference type="AlphaFoldDB" id="A0A848H5Z1"/>
<evidence type="ECO:0000313" key="3">
    <source>
        <dbReference type="Proteomes" id="UP000541185"/>
    </source>
</evidence>
<gene>
    <name evidence="2" type="ORF">HHL11_15970</name>
</gene>
<comment type="caution">
    <text evidence="2">The sequence shown here is derived from an EMBL/GenBank/DDBJ whole genome shotgun (WGS) entry which is preliminary data.</text>
</comment>
<dbReference type="Pfam" id="PF07866">
    <property type="entry name" value="DUF1653"/>
    <property type="match status" value="1"/>
</dbReference>
<accession>A0A848H5Z1</accession>
<dbReference type="Proteomes" id="UP000541185">
    <property type="component" value="Unassembled WGS sequence"/>
</dbReference>
<keyword evidence="3" id="KW-1185">Reference proteome</keyword>
<dbReference type="RefSeq" id="WP_169419336.1">
    <property type="nucleotide sequence ID" value="NZ_JABBFX010000001.1"/>
</dbReference>
<feature type="domain" description="DUF1653" evidence="1">
    <location>
        <begin position="14"/>
        <end position="74"/>
    </location>
</feature>
<dbReference type="InterPro" id="IPR037135">
    <property type="entry name" value="DUF1653-like_dom_sf"/>
</dbReference>
<dbReference type="Gene3D" id="2.30.30.320">
    <property type="entry name" value="DUF1653-like domain"/>
    <property type="match status" value="1"/>
</dbReference>
<evidence type="ECO:0000259" key="1">
    <source>
        <dbReference type="Pfam" id="PF07866"/>
    </source>
</evidence>
<sequence length="79" mass="9109">MASDLPPLPTLRSGRYRHYKGGEYEVVSVARHSETHEPLVVYRPLYNDTGWWVRPFAMFVEDVVIDGKRQPRFAFVAGS</sequence>